<dbReference type="PANTHER" id="PTHR23022">
    <property type="entry name" value="TRANSPOSABLE ELEMENT-RELATED"/>
    <property type="match status" value="1"/>
</dbReference>
<protein>
    <recommendedName>
        <fullName evidence="6">Transposase</fullName>
    </recommendedName>
</protein>
<reference evidence="4" key="1">
    <citation type="submission" date="2021-02" db="EMBL/GenBank/DDBJ databases">
        <authorList>
            <person name="Nowell W R."/>
        </authorList>
    </citation>
    <scope>NUCLEOTIDE SEQUENCE</scope>
</reference>
<evidence type="ECO:0000259" key="2">
    <source>
        <dbReference type="Pfam" id="PF13358"/>
    </source>
</evidence>
<dbReference type="InterPro" id="IPR009057">
    <property type="entry name" value="Homeodomain-like_sf"/>
</dbReference>
<dbReference type="Pfam" id="PF13518">
    <property type="entry name" value="HTH_28"/>
    <property type="match status" value="1"/>
</dbReference>
<dbReference type="Gene3D" id="3.30.420.10">
    <property type="entry name" value="Ribonuclease H-like superfamily/Ribonuclease H"/>
    <property type="match status" value="1"/>
</dbReference>
<dbReference type="InterPro" id="IPR052338">
    <property type="entry name" value="Transposase_5"/>
</dbReference>
<dbReference type="InterPro" id="IPR055247">
    <property type="entry name" value="InsJ-like_HTH"/>
</dbReference>
<dbReference type="InterPro" id="IPR047655">
    <property type="entry name" value="Transpos_IS630-like"/>
</dbReference>
<feature type="domain" description="Insertion element IS150 protein InsJ-like helix-turn-helix" evidence="3">
    <location>
        <begin position="10"/>
        <end position="42"/>
    </location>
</feature>
<evidence type="ECO:0000313" key="4">
    <source>
        <dbReference type="EMBL" id="CAF4242435.1"/>
    </source>
</evidence>
<dbReference type="AlphaFoldDB" id="A0A820E8B2"/>
<dbReference type="InterPro" id="IPR002492">
    <property type="entry name" value="Transposase_Tc1-like"/>
</dbReference>
<dbReference type="GO" id="GO:0003677">
    <property type="term" value="F:DNA binding"/>
    <property type="evidence" value="ECO:0007669"/>
    <property type="project" value="InterPro"/>
</dbReference>
<dbReference type="GO" id="GO:0006313">
    <property type="term" value="P:DNA transposition"/>
    <property type="evidence" value="ECO:0007669"/>
    <property type="project" value="InterPro"/>
</dbReference>
<organism evidence="4 5">
    <name type="scientific">Rotaria sordida</name>
    <dbReference type="NCBI Taxonomy" id="392033"/>
    <lineage>
        <taxon>Eukaryota</taxon>
        <taxon>Metazoa</taxon>
        <taxon>Spiralia</taxon>
        <taxon>Gnathifera</taxon>
        <taxon>Rotifera</taxon>
        <taxon>Eurotatoria</taxon>
        <taxon>Bdelloidea</taxon>
        <taxon>Philodinida</taxon>
        <taxon>Philodinidae</taxon>
        <taxon>Rotaria</taxon>
    </lineage>
</organism>
<dbReference type="InterPro" id="IPR036397">
    <property type="entry name" value="RNaseH_sf"/>
</dbReference>
<feature type="domain" description="Transposase Tc1-like" evidence="1">
    <location>
        <begin position="69"/>
        <end position="137"/>
    </location>
</feature>
<sequence length="299" mass="35049">MGKKPVSDYKRAQAVALYDAGYTISDTARKFNISWTCVKNAIIRHRDHDTFKDLPRTGRRSKLTLRNARHLKRLVHGKNRANFNIITQKLNELSIIHVSSRTVQRYLHKMGYTYSAKIKKPSLKKIHKKKRIARCKKFRCYTIEDWRRIIFSDESTYYVLKRKNKTMVWRTKGEKLSFDCIQTVNTGDAKIGVWGAICGYGKASLLTYSDNMDSTKYCEVLQNQLLPLIKRLPKGKKYAYQCDLAPWHTSNMVKEQIRKLKINMFEWPPNSPDINVIEELWSIIDKRLALKSINTKEEL</sequence>
<evidence type="ECO:0000313" key="5">
    <source>
        <dbReference type="Proteomes" id="UP000663836"/>
    </source>
</evidence>
<dbReference type="Pfam" id="PF13358">
    <property type="entry name" value="DDE_3"/>
    <property type="match status" value="1"/>
</dbReference>
<gene>
    <name evidence="4" type="ORF">JBS370_LOCUS38365</name>
</gene>
<evidence type="ECO:0000259" key="1">
    <source>
        <dbReference type="Pfam" id="PF01498"/>
    </source>
</evidence>
<dbReference type="NCBIfam" id="NF033545">
    <property type="entry name" value="transpos_IS630"/>
    <property type="match status" value="1"/>
</dbReference>
<accession>A0A820E8B2</accession>
<evidence type="ECO:0008006" key="6">
    <source>
        <dbReference type="Google" id="ProtNLM"/>
    </source>
</evidence>
<proteinExistence type="predicted"/>
<dbReference type="EMBL" id="CAJOBD010020732">
    <property type="protein sequence ID" value="CAF4242435.1"/>
    <property type="molecule type" value="Genomic_DNA"/>
</dbReference>
<dbReference type="GO" id="GO:0015074">
    <property type="term" value="P:DNA integration"/>
    <property type="evidence" value="ECO:0007669"/>
    <property type="project" value="InterPro"/>
</dbReference>
<dbReference type="Proteomes" id="UP000663836">
    <property type="component" value="Unassembled WGS sequence"/>
</dbReference>
<evidence type="ECO:0000259" key="3">
    <source>
        <dbReference type="Pfam" id="PF13518"/>
    </source>
</evidence>
<comment type="caution">
    <text evidence="4">The sequence shown here is derived from an EMBL/GenBank/DDBJ whole genome shotgun (WGS) entry which is preliminary data.</text>
</comment>
<dbReference type="PANTHER" id="PTHR23022:SF135">
    <property type="entry name" value="SI:DKEY-77F5.3"/>
    <property type="match status" value="1"/>
</dbReference>
<dbReference type="SUPFAM" id="SSF46689">
    <property type="entry name" value="Homeodomain-like"/>
    <property type="match status" value="1"/>
</dbReference>
<feature type="domain" description="Tc1-like transposase DDE" evidence="2">
    <location>
        <begin position="148"/>
        <end position="299"/>
    </location>
</feature>
<dbReference type="InterPro" id="IPR038717">
    <property type="entry name" value="Tc1-like_DDE_dom"/>
</dbReference>
<name>A0A820E8B2_9BILA</name>
<dbReference type="Pfam" id="PF01498">
    <property type="entry name" value="HTH_Tnp_Tc3_2"/>
    <property type="match status" value="1"/>
</dbReference>